<accession>A0ABD0W9E6</accession>
<evidence type="ECO:0000313" key="3">
    <source>
        <dbReference type="Proteomes" id="UP001557470"/>
    </source>
</evidence>
<evidence type="ECO:0000313" key="2">
    <source>
        <dbReference type="EMBL" id="KAL0967765.1"/>
    </source>
</evidence>
<keyword evidence="1" id="KW-0812">Transmembrane</keyword>
<gene>
    <name evidence="2" type="ORF">UPYG_G00256580</name>
</gene>
<proteinExistence type="predicted"/>
<dbReference type="AlphaFoldDB" id="A0ABD0W9E6"/>
<keyword evidence="1" id="KW-0472">Membrane</keyword>
<reference evidence="2 3" key="1">
    <citation type="submission" date="2024-06" db="EMBL/GenBank/DDBJ databases">
        <authorList>
            <person name="Pan Q."/>
            <person name="Wen M."/>
            <person name="Jouanno E."/>
            <person name="Zahm M."/>
            <person name="Klopp C."/>
            <person name="Cabau C."/>
            <person name="Louis A."/>
            <person name="Berthelot C."/>
            <person name="Parey E."/>
            <person name="Roest Crollius H."/>
            <person name="Montfort J."/>
            <person name="Robinson-Rechavi M."/>
            <person name="Bouchez O."/>
            <person name="Lampietro C."/>
            <person name="Lopez Roques C."/>
            <person name="Donnadieu C."/>
            <person name="Postlethwait J."/>
            <person name="Bobe J."/>
            <person name="Verreycken H."/>
            <person name="Guiguen Y."/>
        </authorList>
    </citation>
    <scope>NUCLEOTIDE SEQUENCE [LARGE SCALE GENOMIC DNA]</scope>
    <source>
        <strain evidence="2">Up_M1</strain>
        <tissue evidence="2">Testis</tissue>
    </source>
</reference>
<dbReference type="Proteomes" id="UP001557470">
    <property type="component" value="Unassembled WGS sequence"/>
</dbReference>
<protein>
    <submittedName>
        <fullName evidence="2">Uncharacterized protein</fullName>
    </submittedName>
</protein>
<dbReference type="PANTHER" id="PTHR34488">
    <property type="entry name" value="SI:CH211-245H14.1-RELATED"/>
    <property type="match status" value="1"/>
</dbReference>
<dbReference type="EMBL" id="JAGEUA010000008">
    <property type="protein sequence ID" value="KAL0967765.1"/>
    <property type="molecule type" value="Genomic_DNA"/>
</dbReference>
<keyword evidence="3" id="KW-1185">Reference proteome</keyword>
<feature type="transmembrane region" description="Helical" evidence="1">
    <location>
        <begin position="262"/>
        <end position="281"/>
    </location>
</feature>
<keyword evidence="1" id="KW-1133">Transmembrane helix</keyword>
<dbReference type="PANTHER" id="PTHR34488:SF1">
    <property type="entry name" value="SI:CH211-245H14.1-RELATED"/>
    <property type="match status" value="1"/>
</dbReference>
<comment type="caution">
    <text evidence="2">The sequence shown here is derived from an EMBL/GenBank/DDBJ whole genome shotgun (WGS) entry which is preliminary data.</text>
</comment>
<organism evidence="2 3">
    <name type="scientific">Umbra pygmaea</name>
    <name type="common">Eastern mudminnow</name>
    <dbReference type="NCBI Taxonomy" id="75934"/>
    <lineage>
        <taxon>Eukaryota</taxon>
        <taxon>Metazoa</taxon>
        <taxon>Chordata</taxon>
        <taxon>Craniata</taxon>
        <taxon>Vertebrata</taxon>
        <taxon>Euteleostomi</taxon>
        <taxon>Actinopterygii</taxon>
        <taxon>Neopterygii</taxon>
        <taxon>Teleostei</taxon>
        <taxon>Protacanthopterygii</taxon>
        <taxon>Esociformes</taxon>
        <taxon>Umbridae</taxon>
        <taxon>Umbra</taxon>
    </lineage>
</organism>
<evidence type="ECO:0000256" key="1">
    <source>
        <dbReference type="SAM" id="Phobius"/>
    </source>
</evidence>
<sequence>MYTQCCYVIMRFPETATDFEVKDPCLFHETFCHSVKLTRSLKLSVRGSITDLRDHVAAQQCQMYCTWVRTVKVKLYMVLSLFPEVITDCSVVTIRLSHVSLGMVNFRVYQCGNTLGAHVNVARHLTNQGECTEVTSLSQCDVILAFCPIVSRAGTDIEAALNQLPDSKPVVLVVLHHTFNSYETVPDSSRIVTSSNVILTVDCLFHESRGGLLDCTRNKAAVEEILNTLNINPKPKSVFSAAWKWPIRIFNFIKISFKRRPIETVCVFGGMCCVLFVWYWYCYNTHYFNNQIQHREHGHRGIIGNLTSKKGGKID</sequence>
<name>A0ABD0W9E6_UMBPY</name>